<evidence type="ECO:0000256" key="1">
    <source>
        <dbReference type="SAM" id="MobiDB-lite"/>
    </source>
</evidence>
<gene>
    <name evidence="3" type="ORF">P3T76_005929</name>
</gene>
<protein>
    <submittedName>
        <fullName evidence="3">Uncharacterized protein</fullName>
    </submittedName>
</protein>
<sequence length="281" mass="29533">MARFTAFVAATLLAISSTSAASLNDPAWSSQFSSKINTLPKATGGCSVCFYEQQNFRGAKFCVGKSEKRCTKVNPITAPGTIGSVKFGSGCDLVANVRVADVPYSQHVDVLSKDVANTGYNSSGDHSVIEVYVEEAGRACFLGIPKSGDGYGICLASDTPSVDGDYSSSITELMLFKSDAKDFDVIVYEGQDYNDPRKSPVALDVSKGTGALSYRFTEYSKDLEMGTTDSTTGMKNTLQNKVGSVQFVTSGIDATKGNPTKGDPTQVDSTPGSVAPAAFSA</sequence>
<name>A0AAD9GPK2_9STRA</name>
<evidence type="ECO:0000313" key="4">
    <source>
        <dbReference type="Proteomes" id="UP001259832"/>
    </source>
</evidence>
<feature type="chain" id="PRO_5041922274" evidence="2">
    <location>
        <begin position="21"/>
        <end position="281"/>
    </location>
</feature>
<evidence type="ECO:0000313" key="3">
    <source>
        <dbReference type="EMBL" id="KAK1942430.1"/>
    </source>
</evidence>
<keyword evidence="2" id="KW-0732">Signal</keyword>
<dbReference type="Proteomes" id="UP001259832">
    <property type="component" value="Unassembled WGS sequence"/>
</dbReference>
<comment type="caution">
    <text evidence="3">The sequence shown here is derived from an EMBL/GenBank/DDBJ whole genome shotgun (WGS) entry which is preliminary data.</text>
</comment>
<proteinExistence type="predicted"/>
<dbReference type="AlphaFoldDB" id="A0AAD9GPK2"/>
<feature type="region of interest" description="Disordered" evidence="1">
    <location>
        <begin position="252"/>
        <end position="281"/>
    </location>
</feature>
<evidence type="ECO:0000256" key="2">
    <source>
        <dbReference type="SAM" id="SignalP"/>
    </source>
</evidence>
<dbReference type="EMBL" id="JASMQC010000009">
    <property type="protein sequence ID" value="KAK1942430.1"/>
    <property type="molecule type" value="Genomic_DNA"/>
</dbReference>
<feature type="signal peptide" evidence="2">
    <location>
        <begin position="1"/>
        <end position="20"/>
    </location>
</feature>
<dbReference type="Gene3D" id="2.60.20.10">
    <property type="entry name" value="Crystallins"/>
    <property type="match status" value="1"/>
</dbReference>
<keyword evidence="4" id="KW-1185">Reference proteome</keyword>
<organism evidence="3 4">
    <name type="scientific">Phytophthora citrophthora</name>
    <dbReference type="NCBI Taxonomy" id="4793"/>
    <lineage>
        <taxon>Eukaryota</taxon>
        <taxon>Sar</taxon>
        <taxon>Stramenopiles</taxon>
        <taxon>Oomycota</taxon>
        <taxon>Peronosporomycetes</taxon>
        <taxon>Peronosporales</taxon>
        <taxon>Peronosporaceae</taxon>
        <taxon>Phytophthora</taxon>
    </lineage>
</organism>
<accession>A0AAD9GPK2</accession>
<reference evidence="3" key="1">
    <citation type="submission" date="2023-08" db="EMBL/GenBank/DDBJ databases">
        <title>Reference Genome Resource for the Citrus Pathogen Phytophthora citrophthora.</title>
        <authorList>
            <person name="Moller H."/>
            <person name="Coetzee B."/>
            <person name="Rose L.J."/>
            <person name="Van Niekerk J.M."/>
        </authorList>
    </citation>
    <scope>NUCLEOTIDE SEQUENCE</scope>
    <source>
        <strain evidence="3">STE-U-9442</strain>
    </source>
</reference>